<evidence type="ECO:0000313" key="3">
    <source>
        <dbReference type="Proteomes" id="UP000031196"/>
    </source>
</evidence>
<evidence type="ECO:0000259" key="1">
    <source>
        <dbReference type="Pfam" id="PF24551"/>
    </source>
</evidence>
<dbReference type="AlphaFoldDB" id="A0A0B4DIL0"/>
<dbReference type="EMBL" id="JWTB01000021">
    <property type="protein sequence ID" value="KIC66556.1"/>
    <property type="molecule type" value="Genomic_DNA"/>
</dbReference>
<gene>
    <name evidence="2" type="ORF">RM50_11660</name>
</gene>
<feature type="domain" description="Histone acetyltransferase Rv0428c-like SH3" evidence="1">
    <location>
        <begin position="5"/>
        <end position="55"/>
    </location>
</feature>
<accession>A0A0B4DIL0</accession>
<name>A0A0B4DIL0_PSEPS</name>
<dbReference type="Pfam" id="PF24551">
    <property type="entry name" value="SH3_Rv0428c"/>
    <property type="match status" value="1"/>
</dbReference>
<evidence type="ECO:0000313" key="2">
    <source>
        <dbReference type="EMBL" id="KIC66556.1"/>
    </source>
</evidence>
<dbReference type="Proteomes" id="UP000031196">
    <property type="component" value="Unassembled WGS sequence"/>
</dbReference>
<dbReference type="InterPro" id="IPR056934">
    <property type="entry name" value="SH3_Rv0428c"/>
</dbReference>
<sequence>MSSAAPGTRVVVRYRLDEGFTDALGHLLACDAGSCTVRTRQADVVIPLGRVVAAKEVPPAPPRRAARPV</sequence>
<organism evidence="2 3">
    <name type="scientific">Pseudarthrobacter phenanthrenivorans</name>
    <name type="common">Arthrobacter phenanthrenivorans</name>
    <dbReference type="NCBI Taxonomy" id="361575"/>
    <lineage>
        <taxon>Bacteria</taxon>
        <taxon>Bacillati</taxon>
        <taxon>Actinomycetota</taxon>
        <taxon>Actinomycetes</taxon>
        <taxon>Micrococcales</taxon>
        <taxon>Micrococcaceae</taxon>
        <taxon>Pseudarthrobacter</taxon>
    </lineage>
</organism>
<proteinExistence type="predicted"/>
<protein>
    <recommendedName>
        <fullName evidence="1">Histone acetyltransferase Rv0428c-like SH3 domain-containing protein</fullName>
    </recommendedName>
</protein>
<reference evidence="2 3" key="1">
    <citation type="submission" date="2014-12" db="EMBL/GenBank/DDBJ databases">
        <title>Genome sequencing of Arthrobacter phenanthrenivorans SWC37.</title>
        <authorList>
            <person name="Tan P.W."/>
            <person name="Chan K.-G."/>
        </authorList>
    </citation>
    <scope>NUCLEOTIDE SEQUENCE [LARGE SCALE GENOMIC DNA]</scope>
    <source>
        <strain evidence="2 3">SWC37</strain>
    </source>
</reference>
<comment type="caution">
    <text evidence="2">The sequence shown here is derived from an EMBL/GenBank/DDBJ whole genome shotgun (WGS) entry which is preliminary data.</text>
</comment>